<evidence type="ECO:0000313" key="2">
    <source>
        <dbReference type="EMBL" id="KAA1122190.1"/>
    </source>
</evidence>
<dbReference type="EMBL" id="VDEP01000236">
    <property type="protein sequence ID" value="KAA1122190.1"/>
    <property type="molecule type" value="Genomic_DNA"/>
</dbReference>
<feature type="compositionally biased region" description="Low complexity" evidence="1">
    <location>
        <begin position="1"/>
        <end position="17"/>
    </location>
</feature>
<feature type="region of interest" description="Disordered" evidence="1">
    <location>
        <begin position="1"/>
        <end position="33"/>
    </location>
</feature>
<organism evidence="2 3">
    <name type="scientific">Puccinia graminis f. sp. tritici</name>
    <dbReference type="NCBI Taxonomy" id="56615"/>
    <lineage>
        <taxon>Eukaryota</taxon>
        <taxon>Fungi</taxon>
        <taxon>Dikarya</taxon>
        <taxon>Basidiomycota</taxon>
        <taxon>Pucciniomycotina</taxon>
        <taxon>Pucciniomycetes</taxon>
        <taxon>Pucciniales</taxon>
        <taxon>Pucciniaceae</taxon>
        <taxon>Puccinia</taxon>
    </lineage>
</organism>
<sequence>MAQLSNNQPRPNSQPPSMATPEAQPLLDPSLVSPSEISVLQTPDSSDITVVQRQQPTQPTITVLARLQGQQPHEQPIGQIGIEDLHVFFYHLQLSSLRIVPTIGNNNARSKSRNPRPF</sequence>
<gene>
    <name evidence="2" type="ORF">PGTUg99_033055</name>
</gene>
<comment type="caution">
    <text evidence="2">The sequence shown here is derived from an EMBL/GenBank/DDBJ whole genome shotgun (WGS) entry which is preliminary data.</text>
</comment>
<proteinExistence type="predicted"/>
<dbReference type="Proteomes" id="UP000325313">
    <property type="component" value="Unassembled WGS sequence"/>
</dbReference>
<reference evidence="2 3" key="1">
    <citation type="submission" date="2019-05" db="EMBL/GenBank/DDBJ databases">
        <title>Emergence of the Ug99 lineage of the wheat stem rust pathogen through somatic hybridization.</title>
        <authorList>
            <person name="Li F."/>
            <person name="Upadhyaya N.M."/>
            <person name="Sperschneider J."/>
            <person name="Matny O."/>
            <person name="Nguyen-Phuc H."/>
            <person name="Mago R."/>
            <person name="Raley C."/>
            <person name="Miller M.E."/>
            <person name="Silverstein K.A.T."/>
            <person name="Henningsen E."/>
            <person name="Hirsch C.D."/>
            <person name="Visser B."/>
            <person name="Pretorius Z.A."/>
            <person name="Steffenson B.J."/>
            <person name="Schwessinger B."/>
            <person name="Dodds P.N."/>
            <person name="Figueroa M."/>
        </authorList>
    </citation>
    <scope>NUCLEOTIDE SEQUENCE [LARGE SCALE GENOMIC DNA]</scope>
    <source>
        <strain evidence="2 3">Ug99</strain>
    </source>
</reference>
<protein>
    <submittedName>
        <fullName evidence="2">Uncharacterized protein</fullName>
    </submittedName>
</protein>
<name>A0A5B0R992_PUCGR</name>
<dbReference type="AlphaFoldDB" id="A0A5B0R992"/>
<evidence type="ECO:0000256" key="1">
    <source>
        <dbReference type="SAM" id="MobiDB-lite"/>
    </source>
</evidence>
<evidence type="ECO:0000313" key="3">
    <source>
        <dbReference type="Proteomes" id="UP000325313"/>
    </source>
</evidence>
<accession>A0A5B0R992</accession>